<proteinExistence type="predicted"/>
<keyword evidence="2" id="KW-1133">Transmembrane helix</keyword>
<feature type="region of interest" description="Disordered" evidence="1">
    <location>
        <begin position="101"/>
        <end position="125"/>
    </location>
</feature>
<evidence type="ECO:0000313" key="4">
    <source>
        <dbReference type="Proteomes" id="UP001305414"/>
    </source>
</evidence>
<feature type="transmembrane region" description="Helical" evidence="2">
    <location>
        <begin position="7"/>
        <end position="30"/>
    </location>
</feature>
<comment type="caution">
    <text evidence="3">The sequence shown here is derived from an EMBL/GenBank/DDBJ whole genome shotgun (WGS) entry which is preliminary data.</text>
</comment>
<dbReference type="AlphaFoldDB" id="A0AAN7UN34"/>
<keyword evidence="4" id="KW-1185">Reference proteome</keyword>
<reference evidence="3 4" key="1">
    <citation type="submission" date="2023-10" db="EMBL/GenBank/DDBJ databases">
        <title>Draft genome sequence of Xylaria bambusicola isolate GMP-LS, the root and basal stem rot pathogen of sugarcane in Indonesia.</title>
        <authorList>
            <person name="Selvaraj P."/>
            <person name="Muralishankar V."/>
            <person name="Muruganantham S."/>
            <person name="Sp S."/>
            <person name="Haryani S."/>
            <person name="Lau K.J.X."/>
            <person name="Naqvi N.I."/>
        </authorList>
    </citation>
    <scope>NUCLEOTIDE SEQUENCE [LARGE SCALE GENOMIC DNA]</scope>
    <source>
        <strain evidence="3">GMP-LS</strain>
    </source>
</reference>
<gene>
    <name evidence="3" type="ORF">RRF57_011592</name>
</gene>
<dbReference type="EMBL" id="JAWHQM010000059">
    <property type="protein sequence ID" value="KAK5635880.1"/>
    <property type="molecule type" value="Genomic_DNA"/>
</dbReference>
<sequence length="164" mass="18151">MKRTTYVILRAALSFVICCASALSFHLYVINSGETTSQVRDGRVARSLAENGTSVPIRPFWICQVFESNETGNGACKVVFIEEVIQFEVEDIALCQANGMRRSSGNGDIKARHENEEPGSEERGYHNQHLTHIAMLETQENAMRGESVDQVEKQRSGSRSAASV</sequence>
<name>A0AAN7UN34_9PEZI</name>
<feature type="compositionally biased region" description="Basic and acidic residues" evidence="1">
    <location>
        <begin position="109"/>
        <end position="125"/>
    </location>
</feature>
<evidence type="ECO:0000256" key="1">
    <source>
        <dbReference type="SAM" id="MobiDB-lite"/>
    </source>
</evidence>
<protein>
    <submittedName>
        <fullName evidence="3">Uncharacterized protein</fullName>
    </submittedName>
</protein>
<organism evidence="3 4">
    <name type="scientific">Xylaria bambusicola</name>
    <dbReference type="NCBI Taxonomy" id="326684"/>
    <lineage>
        <taxon>Eukaryota</taxon>
        <taxon>Fungi</taxon>
        <taxon>Dikarya</taxon>
        <taxon>Ascomycota</taxon>
        <taxon>Pezizomycotina</taxon>
        <taxon>Sordariomycetes</taxon>
        <taxon>Xylariomycetidae</taxon>
        <taxon>Xylariales</taxon>
        <taxon>Xylariaceae</taxon>
        <taxon>Xylaria</taxon>
    </lineage>
</organism>
<keyword evidence="2" id="KW-0472">Membrane</keyword>
<evidence type="ECO:0000256" key="2">
    <source>
        <dbReference type="SAM" id="Phobius"/>
    </source>
</evidence>
<evidence type="ECO:0000313" key="3">
    <source>
        <dbReference type="EMBL" id="KAK5635880.1"/>
    </source>
</evidence>
<dbReference type="Proteomes" id="UP001305414">
    <property type="component" value="Unassembled WGS sequence"/>
</dbReference>
<keyword evidence="2" id="KW-0812">Transmembrane</keyword>
<feature type="compositionally biased region" description="Basic and acidic residues" evidence="1">
    <location>
        <begin position="146"/>
        <end position="155"/>
    </location>
</feature>
<feature type="region of interest" description="Disordered" evidence="1">
    <location>
        <begin position="142"/>
        <end position="164"/>
    </location>
</feature>
<accession>A0AAN7UN34</accession>